<proteinExistence type="predicted"/>
<feature type="region of interest" description="Disordered" evidence="1">
    <location>
        <begin position="52"/>
        <end position="79"/>
    </location>
</feature>
<dbReference type="EMBL" id="JBHUCM010000075">
    <property type="protein sequence ID" value="MFD1547381.1"/>
    <property type="molecule type" value="Genomic_DNA"/>
</dbReference>
<evidence type="ECO:0000313" key="3">
    <source>
        <dbReference type="Proteomes" id="UP001597097"/>
    </source>
</evidence>
<comment type="caution">
    <text evidence="2">The sequence shown here is derived from an EMBL/GenBank/DDBJ whole genome shotgun (WGS) entry which is preliminary data.</text>
</comment>
<dbReference type="Proteomes" id="UP001597097">
    <property type="component" value="Unassembled WGS sequence"/>
</dbReference>
<gene>
    <name evidence="2" type="ORF">ACFSJ0_60865</name>
</gene>
<accession>A0ABW4GYY2</accession>
<organism evidence="2 3">
    <name type="scientific">Nonomuraea guangzhouensis</name>
    <dbReference type="NCBI Taxonomy" id="1291555"/>
    <lineage>
        <taxon>Bacteria</taxon>
        <taxon>Bacillati</taxon>
        <taxon>Actinomycetota</taxon>
        <taxon>Actinomycetes</taxon>
        <taxon>Streptosporangiales</taxon>
        <taxon>Streptosporangiaceae</taxon>
        <taxon>Nonomuraea</taxon>
    </lineage>
</organism>
<name>A0ABW4GYY2_9ACTN</name>
<sequence>MLFGTLGRERGVAEDSIRGAGVDAGGEVTTAERSATLWRGVGIEATLVRGEALSVGHPPDQMPKPTQARKPAMSAGLAE</sequence>
<protein>
    <submittedName>
        <fullName evidence="2">Uncharacterized protein</fullName>
    </submittedName>
</protein>
<dbReference type="RefSeq" id="WP_219528036.1">
    <property type="nucleotide sequence ID" value="NZ_JAHKRM010000003.1"/>
</dbReference>
<keyword evidence="3" id="KW-1185">Reference proteome</keyword>
<evidence type="ECO:0000256" key="1">
    <source>
        <dbReference type="SAM" id="MobiDB-lite"/>
    </source>
</evidence>
<evidence type="ECO:0000313" key="2">
    <source>
        <dbReference type="EMBL" id="MFD1547381.1"/>
    </source>
</evidence>
<reference evidence="3" key="1">
    <citation type="journal article" date="2019" name="Int. J. Syst. Evol. Microbiol.">
        <title>The Global Catalogue of Microorganisms (GCM) 10K type strain sequencing project: providing services to taxonomists for standard genome sequencing and annotation.</title>
        <authorList>
            <consortium name="The Broad Institute Genomics Platform"/>
            <consortium name="The Broad Institute Genome Sequencing Center for Infectious Disease"/>
            <person name="Wu L."/>
            <person name="Ma J."/>
        </authorList>
    </citation>
    <scope>NUCLEOTIDE SEQUENCE [LARGE SCALE GENOMIC DNA]</scope>
    <source>
        <strain evidence="3">CGMCC 1.15399</strain>
    </source>
</reference>